<dbReference type="EMBL" id="CM001223">
    <property type="protein sequence ID" value="KEH23824.1"/>
    <property type="molecule type" value="Genomic_DNA"/>
</dbReference>
<evidence type="ECO:0000259" key="1">
    <source>
        <dbReference type="Pfam" id="PF05703"/>
    </source>
</evidence>
<evidence type="ECO:0000313" key="2">
    <source>
        <dbReference type="EMBL" id="KEH23824.1"/>
    </source>
</evidence>
<evidence type="ECO:0000313" key="3">
    <source>
        <dbReference type="EnsemblPlants" id="KEH23824"/>
    </source>
</evidence>
<feature type="domain" description="VAN3-binding protein-like auxin canalisation" evidence="1">
    <location>
        <begin position="152"/>
        <end position="199"/>
    </location>
</feature>
<dbReference type="Proteomes" id="UP000002051">
    <property type="component" value="Unassembled WGS sequence"/>
</dbReference>
<organism evidence="2 4">
    <name type="scientific">Medicago truncatula</name>
    <name type="common">Barrel medic</name>
    <name type="synonym">Medicago tribuloides</name>
    <dbReference type="NCBI Taxonomy" id="3880"/>
    <lineage>
        <taxon>Eukaryota</taxon>
        <taxon>Viridiplantae</taxon>
        <taxon>Streptophyta</taxon>
        <taxon>Embryophyta</taxon>
        <taxon>Tracheophyta</taxon>
        <taxon>Spermatophyta</taxon>
        <taxon>Magnoliopsida</taxon>
        <taxon>eudicotyledons</taxon>
        <taxon>Gunneridae</taxon>
        <taxon>Pentapetalae</taxon>
        <taxon>rosids</taxon>
        <taxon>fabids</taxon>
        <taxon>Fabales</taxon>
        <taxon>Fabaceae</taxon>
        <taxon>Papilionoideae</taxon>
        <taxon>50 kb inversion clade</taxon>
        <taxon>NPAAA clade</taxon>
        <taxon>Hologalegina</taxon>
        <taxon>IRL clade</taxon>
        <taxon>Trifolieae</taxon>
        <taxon>Medicago</taxon>
    </lineage>
</organism>
<accession>A0A072U294</accession>
<reference evidence="2 4" key="2">
    <citation type="journal article" date="2014" name="BMC Genomics">
        <title>An improved genome release (version Mt4.0) for the model legume Medicago truncatula.</title>
        <authorList>
            <person name="Tang H."/>
            <person name="Krishnakumar V."/>
            <person name="Bidwell S."/>
            <person name="Rosen B."/>
            <person name="Chan A."/>
            <person name="Zhou S."/>
            <person name="Gentzbittel L."/>
            <person name="Childs K.L."/>
            <person name="Yandell M."/>
            <person name="Gundlach H."/>
            <person name="Mayer K.F."/>
            <person name="Schwartz D.C."/>
            <person name="Town C.D."/>
        </authorList>
    </citation>
    <scope>GENOME REANNOTATION</scope>
    <source>
        <strain evidence="2">A17</strain>
        <strain evidence="3 4">cv. Jemalong A17</strain>
    </source>
</reference>
<dbReference type="EnsemblPlants" id="KEH23824">
    <property type="protein sequence ID" value="KEH23824"/>
    <property type="gene ID" value="MTR_7g095630"/>
</dbReference>
<name>A0A072U294_MEDTR</name>
<proteinExistence type="predicted"/>
<keyword evidence="4" id="KW-1185">Reference proteome</keyword>
<gene>
    <name evidence="2" type="ordered locus">MTR_7g095630</name>
</gene>
<reference evidence="3" key="3">
    <citation type="submission" date="2015-04" db="UniProtKB">
        <authorList>
            <consortium name="EnsemblPlants"/>
        </authorList>
    </citation>
    <scope>IDENTIFICATION</scope>
    <source>
        <strain evidence="3">cv. Jemalong A17</strain>
    </source>
</reference>
<sequence>MTCNQSIFCDLNQFQAAAPLCRRVLKFLWSFCQGHGVHQFLHLILNHLFLHACLPMATLLLFLKTPATTLSPRSSQISIESKSRFSFAYFAPSQLVLERIMSHSVREDVSPLTSDRISLSSEPLNHGGALAGSGSPPICHSDQFDDHTTITVAALASIVATTAASSTPIKDEKIDKTNMDIASAAILVTVQCVEAAKAM</sequence>
<evidence type="ECO:0000313" key="4">
    <source>
        <dbReference type="Proteomes" id="UP000002051"/>
    </source>
</evidence>
<dbReference type="STRING" id="3880.A0A072U294"/>
<protein>
    <submittedName>
        <fullName evidence="2">Auxin canalization protein</fullName>
    </submittedName>
</protein>
<reference evidence="2 4" key="1">
    <citation type="journal article" date="2011" name="Nature">
        <title>The Medicago genome provides insight into the evolution of rhizobial symbioses.</title>
        <authorList>
            <person name="Young N.D."/>
            <person name="Debelle F."/>
            <person name="Oldroyd G.E."/>
            <person name="Geurts R."/>
            <person name="Cannon S.B."/>
            <person name="Udvardi M.K."/>
            <person name="Benedito V.A."/>
            <person name="Mayer K.F."/>
            <person name="Gouzy J."/>
            <person name="Schoof H."/>
            <person name="Van de Peer Y."/>
            <person name="Proost S."/>
            <person name="Cook D.R."/>
            <person name="Meyers B.C."/>
            <person name="Spannagl M."/>
            <person name="Cheung F."/>
            <person name="De Mita S."/>
            <person name="Krishnakumar V."/>
            <person name="Gundlach H."/>
            <person name="Zhou S."/>
            <person name="Mudge J."/>
            <person name="Bharti A.K."/>
            <person name="Murray J.D."/>
            <person name="Naoumkina M.A."/>
            <person name="Rosen B."/>
            <person name="Silverstein K.A."/>
            <person name="Tang H."/>
            <person name="Rombauts S."/>
            <person name="Zhao P.X."/>
            <person name="Zhou P."/>
            <person name="Barbe V."/>
            <person name="Bardou P."/>
            <person name="Bechner M."/>
            <person name="Bellec A."/>
            <person name="Berger A."/>
            <person name="Berges H."/>
            <person name="Bidwell S."/>
            <person name="Bisseling T."/>
            <person name="Choisne N."/>
            <person name="Couloux A."/>
            <person name="Denny R."/>
            <person name="Deshpande S."/>
            <person name="Dai X."/>
            <person name="Doyle J.J."/>
            <person name="Dudez A.M."/>
            <person name="Farmer A.D."/>
            <person name="Fouteau S."/>
            <person name="Franken C."/>
            <person name="Gibelin C."/>
            <person name="Gish J."/>
            <person name="Goldstein S."/>
            <person name="Gonzalez A.J."/>
            <person name="Green P.J."/>
            <person name="Hallab A."/>
            <person name="Hartog M."/>
            <person name="Hua A."/>
            <person name="Humphray S.J."/>
            <person name="Jeong D.H."/>
            <person name="Jing Y."/>
            <person name="Jocker A."/>
            <person name="Kenton S.M."/>
            <person name="Kim D.J."/>
            <person name="Klee K."/>
            <person name="Lai H."/>
            <person name="Lang C."/>
            <person name="Lin S."/>
            <person name="Macmil S.L."/>
            <person name="Magdelenat G."/>
            <person name="Matthews L."/>
            <person name="McCorrison J."/>
            <person name="Monaghan E.L."/>
            <person name="Mun J.H."/>
            <person name="Najar F.Z."/>
            <person name="Nicholson C."/>
            <person name="Noirot C."/>
            <person name="O'Bleness M."/>
            <person name="Paule C.R."/>
            <person name="Poulain J."/>
            <person name="Prion F."/>
            <person name="Qin B."/>
            <person name="Qu C."/>
            <person name="Retzel E.F."/>
            <person name="Riddle C."/>
            <person name="Sallet E."/>
            <person name="Samain S."/>
            <person name="Samson N."/>
            <person name="Sanders I."/>
            <person name="Saurat O."/>
            <person name="Scarpelli C."/>
            <person name="Schiex T."/>
            <person name="Segurens B."/>
            <person name="Severin A.J."/>
            <person name="Sherrier D.J."/>
            <person name="Shi R."/>
            <person name="Sims S."/>
            <person name="Singer S.R."/>
            <person name="Sinharoy S."/>
            <person name="Sterck L."/>
            <person name="Viollet A."/>
            <person name="Wang B.B."/>
            <person name="Wang K."/>
            <person name="Wang M."/>
            <person name="Wang X."/>
            <person name="Warfsmann J."/>
            <person name="Weissenbach J."/>
            <person name="White D.D."/>
            <person name="White J.D."/>
            <person name="Wiley G.B."/>
            <person name="Wincker P."/>
            <person name="Xing Y."/>
            <person name="Yang L."/>
            <person name="Yao Z."/>
            <person name="Ying F."/>
            <person name="Zhai J."/>
            <person name="Zhou L."/>
            <person name="Zuber A."/>
            <person name="Denarie J."/>
            <person name="Dixon R.A."/>
            <person name="May G.D."/>
            <person name="Schwartz D.C."/>
            <person name="Rogers J."/>
            <person name="Quetier F."/>
            <person name="Town C.D."/>
            <person name="Roe B.A."/>
        </authorList>
    </citation>
    <scope>NUCLEOTIDE SEQUENCE [LARGE SCALE GENOMIC DNA]</scope>
    <source>
        <strain evidence="2">A17</strain>
        <strain evidence="3 4">cv. Jemalong A17</strain>
    </source>
</reference>
<dbReference type="Pfam" id="PF05703">
    <property type="entry name" value="Auxin_canalis"/>
    <property type="match status" value="1"/>
</dbReference>
<dbReference type="InterPro" id="IPR008546">
    <property type="entry name" value="VAN3-bd-like_auxin_canal"/>
</dbReference>
<dbReference type="HOGENOM" id="CLU_1374063_0_0_1"/>
<dbReference type="AlphaFoldDB" id="A0A072U294"/>